<comment type="caution">
    <text evidence="2">The sequence shown here is derived from an EMBL/GenBank/DDBJ whole genome shotgun (WGS) entry which is preliminary data.</text>
</comment>
<dbReference type="InterPro" id="IPR000073">
    <property type="entry name" value="AB_hydrolase_1"/>
</dbReference>
<protein>
    <recommendedName>
        <fullName evidence="1">AB hydrolase-1 domain-containing protein</fullName>
    </recommendedName>
</protein>
<evidence type="ECO:0000313" key="2">
    <source>
        <dbReference type="EMBL" id="GLI92568.1"/>
    </source>
</evidence>
<dbReference type="Pfam" id="PF12697">
    <property type="entry name" value="Abhydrolase_6"/>
    <property type="match status" value="1"/>
</dbReference>
<name>A0A9W6GTC5_9HYPH</name>
<dbReference type="Gene3D" id="3.40.50.1820">
    <property type="entry name" value="alpha/beta hydrolase"/>
    <property type="match status" value="1"/>
</dbReference>
<feature type="domain" description="AB hydrolase-1" evidence="1">
    <location>
        <begin position="28"/>
        <end position="88"/>
    </location>
</feature>
<organism evidence="2 3">
    <name type="scientific">Methylocystis echinoides</name>
    <dbReference type="NCBI Taxonomy" id="29468"/>
    <lineage>
        <taxon>Bacteria</taxon>
        <taxon>Pseudomonadati</taxon>
        <taxon>Pseudomonadota</taxon>
        <taxon>Alphaproteobacteria</taxon>
        <taxon>Hyphomicrobiales</taxon>
        <taxon>Methylocystaceae</taxon>
        <taxon>Methylocystis</taxon>
    </lineage>
</organism>
<keyword evidence="3" id="KW-1185">Reference proteome</keyword>
<dbReference type="RefSeq" id="WP_281801865.1">
    <property type="nucleotide sequence ID" value="NZ_BSEC01000001.1"/>
</dbReference>
<gene>
    <name evidence="2" type="ORF">LMG27198_15600</name>
</gene>
<dbReference type="InterPro" id="IPR029058">
    <property type="entry name" value="AB_hydrolase_fold"/>
</dbReference>
<evidence type="ECO:0000259" key="1">
    <source>
        <dbReference type="Pfam" id="PF12697"/>
    </source>
</evidence>
<sequence>MTEIYLVGNRRGHYRAFLSLLRNAESWETATMAYSNIKIPVLLLWGDRDWSRPDEREHDRQIVPSAKMATVENGGHFLPLDRPDAVVEHLLAFHAPLVGKPSS</sequence>
<dbReference type="SUPFAM" id="SSF53474">
    <property type="entry name" value="alpha/beta-Hydrolases"/>
    <property type="match status" value="1"/>
</dbReference>
<dbReference type="EMBL" id="BSEC01000001">
    <property type="protein sequence ID" value="GLI92568.1"/>
    <property type="molecule type" value="Genomic_DNA"/>
</dbReference>
<proteinExistence type="predicted"/>
<evidence type="ECO:0000313" key="3">
    <source>
        <dbReference type="Proteomes" id="UP001144323"/>
    </source>
</evidence>
<dbReference type="AlphaFoldDB" id="A0A9W6GTC5"/>
<dbReference type="Proteomes" id="UP001144323">
    <property type="component" value="Unassembled WGS sequence"/>
</dbReference>
<reference evidence="2" key="1">
    <citation type="journal article" date="2023" name="Int. J. Syst. Evol. Microbiol.">
        <title>Methylocystis iwaonis sp. nov., a type II methane-oxidizing bacterium from surface soil of a rice paddy field in Japan, and emended description of the genus Methylocystis (ex Whittenbury et al. 1970) Bowman et al. 1993.</title>
        <authorList>
            <person name="Kaise H."/>
            <person name="Sawadogo J.B."/>
            <person name="Alam M.S."/>
            <person name="Ueno C."/>
            <person name="Dianou D."/>
            <person name="Shinjo R."/>
            <person name="Asakawa S."/>
        </authorList>
    </citation>
    <scope>NUCLEOTIDE SEQUENCE</scope>
    <source>
        <strain evidence="2">LMG27198</strain>
    </source>
</reference>
<accession>A0A9W6GTC5</accession>